<accession>A0A4Y8LA35</accession>
<proteinExistence type="predicted"/>
<feature type="transmembrane region" description="Helical" evidence="1">
    <location>
        <begin position="356"/>
        <end position="377"/>
    </location>
</feature>
<dbReference type="RefSeq" id="WP_134435901.1">
    <property type="nucleotide sequence ID" value="NZ_SOML01000003.1"/>
</dbReference>
<feature type="transmembrane region" description="Helical" evidence="1">
    <location>
        <begin position="201"/>
        <end position="221"/>
    </location>
</feature>
<feature type="transmembrane region" description="Helical" evidence="1">
    <location>
        <begin position="149"/>
        <end position="169"/>
    </location>
</feature>
<dbReference type="PANTHER" id="PTHR34219:SF3">
    <property type="entry name" value="BLL7967 PROTEIN"/>
    <property type="match status" value="1"/>
</dbReference>
<comment type="caution">
    <text evidence="2">The sequence shown here is derived from an EMBL/GenBank/DDBJ whole genome shotgun (WGS) entry which is preliminary data.</text>
</comment>
<evidence type="ECO:0000313" key="2">
    <source>
        <dbReference type="EMBL" id="TFD97356.1"/>
    </source>
</evidence>
<gene>
    <name evidence="2" type="ORF">E2605_06740</name>
</gene>
<keyword evidence="1" id="KW-0472">Membrane</keyword>
<keyword evidence="3" id="KW-1185">Reference proteome</keyword>
<evidence type="ECO:0000256" key="1">
    <source>
        <dbReference type="SAM" id="Phobius"/>
    </source>
</evidence>
<dbReference type="InterPro" id="IPR005625">
    <property type="entry name" value="PepSY-ass_TM"/>
</dbReference>
<sequence length="384" mass="43753">MAKLSFRRISYYLHLWLGLISGIIVFIVAITGCIYAFQEEIRGVFQPGLYVEAQSKPFLSPDQLRDKAKTYVYVSPADSSNAIYGVTYGKKDKAAMVAYNHYENGYTILLLNPYDGAYITQQALNEDFFRIVLAGHRSLWLPYPIGHQIVGWGILVFVIVTITGIVLWIPKRWSKKALKPRLTIKRKSDSFRFVYDLHNVLGFYAALVALAIALTGLTWSFEWFSKSYYAVISGGKEFNEWKAAESDTTLIATDSNQSERLWQKMAAEYPIGKEGSFMFDFPAKKADAFRVCFNPADNNETYYKRHFRFFDQTSLKELEGGGLYGIKYEDSDAGDKFYRMTYDIHVGAIAGLPGRIIVFFTSLIVASLPITGLILWLKKKKKKK</sequence>
<dbReference type="EMBL" id="SOML01000003">
    <property type="protein sequence ID" value="TFD97356.1"/>
    <property type="molecule type" value="Genomic_DNA"/>
</dbReference>
<dbReference type="PROSITE" id="PS51257">
    <property type="entry name" value="PROKAR_LIPOPROTEIN"/>
    <property type="match status" value="1"/>
</dbReference>
<protein>
    <submittedName>
        <fullName evidence="2">PepSY domain-containing protein</fullName>
    </submittedName>
</protein>
<dbReference type="OrthoDB" id="111691at2"/>
<keyword evidence="1" id="KW-0812">Transmembrane</keyword>
<evidence type="ECO:0000313" key="3">
    <source>
        <dbReference type="Proteomes" id="UP000297861"/>
    </source>
</evidence>
<dbReference type="STRING" id="1121485.GCA_000426485_02416"/>
<reference evidence="2 3" key="1">
    <citation type="submission" date="2019-03" db="EMBL/GenBank/DDBJ databases">
        <title>San Antonio Military Medical Center submission to MRSN (WRAIR), pending publication.</title>
        <authorList>
            <person name="Blyth D.M."/>
            <person name="Mccarthy S.L."/>
            <person name="Schall S.E."/>
            <person name="Stam J.A."/>
            <person name="Ong A.C."/>
            <person name="Mcgann P.T."/>
        </authorList>
    </citation>
    <scope>NUCLEOTIDE SEQUENCE [LARGE SCALE GENOMIC DNA]</scope>
    <source>
        <strain evidence="2 3">MRSN571793</strain>
    </source>
</reference>
<dbReference type="Pfam" id="PF03929">
    <property type="entry name" value="PepSY_TM"/>
    <property type="match status" value="1"/>
</dbReference>
<feature type="transmembrane region" description="Helical" evidence="1">
    <location>
        <begin position="12"/>
        <end position="37"/>
    </location>
</feature>
<keyword evidence="1" id="KW-1133">Transmembrane helix</keyword>
<dbReference type="PANTHER" id="PTHR34219">
    <property type="entry name" value="IRON-REGULATED INNER MEMBRANE PROTEIN-RELATED"/>
    <property type="match status" value="1"/>
</dbReference>
<organism evidence="2 3">
    <name type="scientific">Dysgonomonas capnocytophagoides</name>
    <dbReference type="NCBI Taxonomy" id="45254"/>
    <lineage>
        <taxon>Bacteria</taxon>
        <taxon>Pseudomonadati</taxon>
        <taxon>Bacteroidota</taxon>
        <taxon>Bacteroidia</taxon>
        <taxon>Bacteroidales</taxon>
        <taxon>Dysgonomonadaceae</taxon>
        <taxon>Dysgonomonas</taxon>
    </lineage>
</organism>
<dbReference type="Proteomes" id="UP000297861">
    <property type="component" value="Unassembled WGS sequence"/>
</dbReference>
<dbReference type="AlphaFoldDB" id="A0A4Y8LA35"/>
<name>A0A4Y8LA35_9BACT</name>